<dbReference type="Proteomes" id="UP000475214">
    <property type="component" value="Unassembled WGS sequence"/>
</dbReference>
<reference evidence="1 2" key="1">
    <citation type="submission" date="2020-02" db="EMBL/GenBank/DDBJ databases">
        <authorList>
            <person name="Li X.-J."/>
            <person name="Han X.-M."/>
        </authorList>
    </citation>
    <scope>NUCLEOTIDE SEQUENCE [LARGE SCALE GENOMIC DNA]</scope>
    <source>
        <strain evidence="1 2">CCTCC AB 2017055</strain>
    </source>
</reference>
<comment type="caution">
    <text evidence="1">The sequence shown here is derived from an EMBL/GenBank/DDBJ whole genome shotgun (WGS) entry which is preliminary data.</text>
</comment>
<accession>A0A6L9SHI0</accession>
<dbReference type="GO" id="GO:0005524">
    <property type="term" value="F:ATP binding"/>
    <property type="evidence" value="ECO:0007669"/>
    <property type="project" value="UniProtKB-KW"/>
</dbReference>
<proteinExistence type="predicted"/>
<dbReference type="Gene3D" id="3.40.50.300">
    <property type="entry name" value="P-loop containing nucleotide triphosphate hydrolases"/>
    <property type="match status" value="1"/>
</dbReference>
<evidence type="ECO:0000313" key="1">
    <source>
        <dbReference type="EMBL" id="NEE04587.1"/>
    </source>
</evidence>
<dbReference type="AlphaFoldDB" id="A0A6L9SHI0"/>
<sequence length="487" mass="54058">MDKPLGMFDREHEWSALTRFASDEQPGATLGVVSGRRRQGKTFLLDALCRTMDGFYFGAVEETEAESLRRIGHALTDFLDLPVTFRPDSWYEVIDTLLTVGRERPVPVVIDEFPYLVKASPALPSIIQQAYGPLRDERVESRSRLLLCGSALSVMGKLLSGNAPLRGRASLELVVRTLDHRLAAEFWGIDDHRLAVQVNAILGGTPAYRRELARNDVPAGQDDFDDWVVRTVLSTDSPLFREARYLLAEEPDLRDSALYHAVLAAVAGGNANRGGIADYLERKSSDLAHSLDVLEGAGLLVREQDAFRAKRSTYRITEPLITFYHAVMRPAWDQLERPGNAERVWRNSQRRFVSNVLGPRFEQICREWALFHADDDVLGGLSAQVGHGVVSDPTQRTTHEIDVVVTGTADGNKPPLLAIGEVQWGEVMGIEHLDRLRHVASLLAKNDRYDASQLRILCFSAAGFSPELHEAEGAGQVVLVGLDKLYG</sequence>
<keyword evidence="2" id="KW-1185">Reference proteome</keyword>
<dbReference type="PANTHER" id="PTHR34704">
    <property type="entry name" value="ATPASE"/>
    <property type="match status" value="1"/>
</dbReference>
<gene>
    <name evidence="1" type="ORF">G1H10_30930</name>
</gene>
<dbReference type="SUPFAM" id="SSF52540">
    <property type="entry name" value="P-loop containing nucleoside triphosphate hydrolases"/>
    <property type="match status" value="1"/>
</dbReference>
<dbReference type="InterPro" id="IPR027417">
    <property type="entry name" value="P-loop_NTPase"/>
</dbReference>
<dbReference type="PANTHER" id="PTHR34704:SF2">
    <property type="entry name" value="ATPASE"/>
    <property type="match status" value="1"/>
</dbReference>
<protein>
    <submittedName>
        <fullName evidence="1">ATP-binding protein</fullName>
    </submittedName>
</protein>
<organism evidence="1 2">
    <name type="scientific">Phytoactinopolyspora halotolerans</name>
    <dbReference type="NCBI Taxonomy" id="1981512"/>
    <lineage>
        <taxon>Bacteria</taxon>
        <taxon>Bacillati</taxon>
        <taxon>Actinomycetota</taxon>
        <taxon>Actinomycetes</taxon>
        <taxon>Jiangellales</taxon>
        <taxon>Jiangellaceae</taxon>
        <taxon>Phytoactinopolyspora</taxon>
    </lineage>
</organism>
<dbReference type="RefSeq" id="WP_163745135.1">
    <property type="nucleotide sequence ID" value="NZ_JAAGOA010000037.1"/>
</dbReference>
<dbReference type="SUPFAM" id="SSF46785">
    <property type="entry name" value="Winged helix' DNA-binding domain"/>
    <property type="match status" value="1"/>
</dbReference>
<dbReference type="EMBL" id="JAAGOA010000037">
    <property type="protein sequence ID" value="NEE04587.1"/>
    <property type="molecule type" value="Genomic_DNA"/>
</dbReference>
<dbReference type="InterPro" id="IPR036390">
    <property type="entry name" value="WH_DNA-bd_sf"/>
</dbReference>
<keyword evidence="1" id="KW-0067">ATP-binding</keyword>
<keyword evidence="1" id="KW-0547">Nucleotide-binding</keyword>
<name>A0A6L9SHI0_9ACTN</name>
<evidence type="ECO:0000313" key="2">
    <source>
        <dbReference type="Proteomes" id="UP000475214"/>
    </source>
</evidence>